<feature type="binding site" evidence="8">
    <location>
        <position position="229"/>
    </location>
    <ligand>
        <name>FAD</name>
        <dbReference type="ChEBI" id="CHEBI:57692"/>
    </ligand>
</feature>
<evidence type="ECO:0000256" key="6">
    <source>
        <dbReference type="ARBA" id="ARBA00022991"/>
    </source>
</evidence>
<dbReference type="SUPFAM" id="SSF48173">
    <property type="entry name" value="Cryptochrome/photolyase FAD-binding domain"/>
    <property type="match status" value="1"/>
</dbReference>
<keyword evidence="4 8" id="KW-0285">Flavoprotein</keyword>
<keyword evidence="5 8" id="KW-0274">FAD</keyword>
<dbReference type="SUPFAM" id="SSF52425">
    <property type="entry name" value="Cryptochrome/photolyase, N-terminal domain"/>
    <property type="match status" value="1"/>
</dbReference>
<dbReference type="Gene3D" id="1.25.40.80">
    <property type="match status" value="1"/>
</dbReference>
<feature type="site" description="Electron transfer via tryptophanyl radical" evidence="9">
    <location>
        <position position="311"/>
    </location>
</feature>
<dbReference type="PRINTS" id="PR00147">
    <property type="entry name" value="DNAPHOTLYASE"/>
</dbReference>
<dbReference type="InterPro" id="IPR018394">
    <property type="entry name" value="DNA_photolyase_1_CS_C"/>
</dbReference>
<evidence type="ECO:0000313" key="13">
    <source>
        <dbReference type="Proteomes" id="UP000186894"/>
    </source>
</evidence>
<dbReference type="InterPro" id="IPR014729">
    <property type="entry name" value="Rossmann-like_a/b/a_fold"/>
</dbReference>
<comment type="catalytic activity">
    <reaction evidence="7">
        <text>cyclobutadipyrimidine (in DNA) = 2 pyrimidine residues (in DNA).</text>
        <dbReference type="EC" id="4.1.99.3"/>
    </reaction>
</comment>
<dbReference type="PROSITE" id="PS00691">
    <property type="entry name" value="DNA_PHOTOLYASES_1_2"/>
    <property type="match status" value="1"/>
</dbReference>
<organism evidence="12 13">
    <name type="scientific">Rhizobium oryziradicis</name>
    <dbReference type="NCBI Taxonomy" id="1867956"/>
    <lineage>
        <taxon>Bacteria</taxon>
        <taxon>Pseudomonadati</taxon>
        <taxon>Pseudomonadota</taxon>
        <taxon>Alphaproteobacteria</taxon>
        <taxon>Hyphomicrobiales</taxon>
        <taxon>Rhizobiaceae</taxon>
        <taxon>Rhizobium/Agrobacterium group</taxon>
        <taxon>Rhizobium</taxon>
    </lineage>
</organism>
<evidence type="ECO:0000256" key="3">
    <source>
        <dbReference type="ARBA" id="ARBA00014046"/>
    </source>
</evidence>
<evidence type="ECO:0000256" key="10">
    <source>
        <dbReference type="RuleBase" id="RU004182"/>
    </source>
</evidence>
<evidence type="ECO:0000256" key="1">
    <source>
        <dbReference type="ARBA" id="ARBA00001932"/>
    </source>
</evidence>
<evidence type="ECO:0000256" key="2">
    <source>
        <dbReference type="ARBA" id="ARBA00013149"/>
    </source>
</evidence>
<name>A0A1Q8ZNN4_9HYPH</name>
<comment type="cofactor">
    <cofactor evidence="1">
        <name>(6R)-5,10-methylene-5,6,7,8-tetrahydrofolate</name>
        <dbReference type="ChEBI" id="CHEBI:15636"/>
    </cofactor>
</comment>
<evidence type="ECO:0000256" key="4">
    <source>
        <dbReference type="ARBA" id="ARBA00022630"/>
    </source>
</evidence>
<dbReference type="GO" id="GO:0009416">
    <property type="term" value="P:response to light stimulus"/>
    <property type="evidence" value="ECO:0007669"/>
    <property type="project" value="TreeGrafter"/>
</dbReference>
<keyword evidence="12" id="KW-0456">Lyase</keyword>
<evidence type="ECO:0000256" key="7">
    <source>
        <dbReference type="ARBA" id="ARBA00033999"/>
    </source>
</evidence>
<dbReference type="GO" id="GO:0003904">
    <property type="term" value="F:deoxyribodipyrimidine photo-lyase activity"/>
    <property type="evidence" value="ECO:0007669"/>
    <property type="project" value="UniProtKB-EC"/>
</dbReference>
<dbReference type="Pfam" id="PF00875">
    <property type="entry name" value="DNA_photolyase"/>
    <property type="match status" value="1"/>
</dbReference>
<dbReference type="PANTHER" id="PTHR11455:SF9">
    <property type="entry name" value="CRYPTOCHROME CIRCADIAN CLOCK 5 ISOFORM X1"/>
    <property type="match status" value="1"/>
</dbReference>
<dbReference type="InterPro" id="IPR036134">
    <property type="entry name" value="Crypto/Photolyase_FAD-like_sf"/>
</dbReference>
<dbReference type="GO" id="GO:0000719">
    <property type="term" value="P:photoreactive repair"/>
    <property type="evidence" value="ECO:0007669"/>
    <property type="project" value="UniProtKB-ARBA"/>
</dbReference>
<feature type="site" description="Electron transfer via tryptophanyl radical" evidence="9">
    <location>
        <position position="387"/>
    </location>
</feature>
<evidence type="ECO:0000256" key="9">
    <source>
        <dbReference type="PIRSR" id="PIRSR602081-2"/>
    </source>
</evidence>
<dbReference type="Gene3D" id="1.10.579.10">
    <property type="entry name" value="DNA Cyclobutane Dipyrimidine Photolyase, subunit A, domain 3"/>
    <property type="match status" value="1"/>
</dbReference>
<dbReference type="AlphaFoldDB" id="A0A1Q8ZNN4"/>
<protein>
    <recommendedName>
        <fullName evidence="3">Deoxyribodipyrimidine photo-lyase</fullName>
        <ecNumber evidence="2">4.1.99.3</ecNumber>
    </recommendedName>
</protein>
<dbReference type="InterPro" id="IPR006050">
    <property type="entry name" value="DNA_photolyase_N"/>
</dbReference>
<evidence type="ECO:0000259" key="11">
    <source>
        <dbReference type="PROSITE" id="PS51645"/>
    </source>
</evidence>
<feature type="binding site" evidence="8">
    <location>
        <begin position="241"/>
        <end position="245"/>
    </location>
    <ligand>
        <name>FAD</name>
        <dbReference type="ChEBI" id="CHEBI:57692"/>
    </ligand>
</feature>
<dbReference type="InterPro" id="IPR005101">
    <property type="entry name" value="Cryptochr/Photolyase_FAD-bd"/>
</dbReference>
<dbReference type="PANTHER" id="PTHR11455">
    <property type="entry name" value="CRYPTOCHROME"/>
    <property type="match status" value="1"/>
</dbReference>
<dbReference type="GO" id="GO:0071949">
    <property type="term" value="F:FAD binding"/>
    <property type="evidence" value="ECO:0007669"/>
    <property type="project" value="TreeGrafter"/>
</dbReference>
<dbReference type="STRING" id="1867956.BJF95_20825"/>
<reference evidence="12 13" key="1">
    <citation type="submission" date="2016-09" db="EMBL/GenBank/DDBJ databases">
        <title>Rhizobium oryziradicis sp. nov., isolated from the root of rice.</title>
        <authorList>
            <person name="Zhao J."/>
            <person name="Zhang X."/>
        </authorList>
    </citation>
    <scope>NUCLEOTIDE SEQUENCE [LARGE SCALE GENOMIC DNA]</scope>
    <source>
        <strain evidence="12 13">N19</strain>
    </source>
</reference>
<dbReference type="InterPro" id="IPR002081">
    <property type="entry name" value="Cryptochrome/DNA_photolyase_1"/>
</dbReference>
<dbReference type="Pfam" id="PF03441">
    <property type="entry name" value="FAD_binding_7"/>
    <property type="match status" value="1"/>
</dbReference>
<dbReference type="FunFam" id="1.10.579.10:FF:000003">
    <property type="entry name" value="Deoxyribodipyrimidine photo-lyase"/>
    <property type="match status" value="1"/>
</dbReference>
<proteinExistence type="inferred from homology"/>
<sequence>MPSPISATLVWFRKDLRLGDNRALVAAIQNGQPVIAIYIREPQNAETGPLGAAQAWWLHHSLKSLADALQQRGSRLILRSGPAATVLEDLIRETGANAVHWNRRYDPAGMAIDTEIKTRLRQAGLEARSHSGFLLHEPSQVKTGSGGPYRVYTPFWRAIERGGDPPPPLAAPDALQAPANWPDSDALESWKLLPTKPNWAKSFEGIWTPGEDGAQKRLEHFLKVGIKGYRSRRDFPAADSTSQLSAHLALGEISPARIWHGTLDLPDAIASEDIVHFRKELVWRDFSYHLLFHFPTLREENWNAKFDGFPWVKNQTLLQAWQQGRTGYPIVDAGMRQLWQHGTMHNRVRMIAASFLIKDLMIDWRDGEAWFRDTLVDADPASNAASWQWVAGSGADASPFFRIFNPITQGEKFDPDGAYIRQFLPELAKLPNSLIHKPFEAPTPILAKAGVVLGSTYPAPIVEHKLAREKALAAYKALSADDVD</sequence>
<dbReference type="OrthoDB" id="9772484at2"/>
<dbReference type="Gene3D" id="3.40.50.620">
    <property type="entry name" value="HUPs"/>
    <property type="match status" value="1"/>
</dbReference>
<feature type="site" description="Electron transfer via tryptophanyl radical" evidence="9">
    <location>
        <position position="364"/>
    </location>
</feature>
<dbReference type="EMBL" id="MKIM01000028">
    <property type="protein sequence ID" value="OLP43337.1"/>
    <property type="molecule type" value="Genomic_DNA"/>
</dbReference>
<comment type="similarity">
    <text evidence="10">Belongs to the DNA photolyase family.</text>
</comment>
<keyword evidence="13" id="KW-1185">Reference proteome</keyword>
<evidence type="ECO:0000256" key="8">
    <source>
        <dbReference type="PIRSR" id="PIRSR602081-1"/>
    </source>
</evidence>
<feature type="binding site" evidence="8">
    <location>
        <begin position="377"/>
        <end position="379"/>
    </location>
    <ligand>
        <name>FAD</name>
        <dbReference type="ChEBI" id="CHEBI:57692"/>
    </ligand>
</feature>
<feature type="binding site" evidence="8">
    <location>
        <position position="277"/>
    </location>
    <ligand>
        <name>FAD</name>
        <dbReference type="ChEBI" id="CHEBI:57692"/>
    </ligand>
</feature>
<gene>
    <name evidence="12" type="ORF">BJF95_20825</name>
</gene>
<feature type="domain" description="Photolyase/cryptochrome alpha/beta" evidence="11">
    <location>
        <begin position="6"/>
        <end position="135"/>
    </location>
</feature>
<dbReference type="InterPro" id="IPR036155">
    <property type="entry name" value="Crypto/Photolyase_N_sf"/>
</dbReference>
<dbReference type="Proteomes" id="UP000186894">
    <property type="component" value="Unassembled WGS sequence"/>
</dbReference>
<evidence type="ECO:0000313" key="12">
    <source>
        <dbReference type="EMBL" id="OLP43337.1"/>
    </source>
</evidence>
<comment type="caution">
    <text evidence="12">The sequence shown here is derived from an EMBL/GenBank/DDBJ whole genome shotgun (WGS) entry which is preliminary data.</text>
</comment>
<dbReference type="RefSeq" id="WP_075640658.1">
    <property type="nucleotide sequence ID" value="NZ_MKIM01000028.1"/>
</dbReference>
<comment type="cofactor">
    <cofactor evidence="8">
        <name>FAD</name>
        <dbReference type="ChEBI" id="CHEBI:57692"/>
    </cofactor>
    <text evidence="8">Binds 1 FAD per subunit.</text>
</comment>
<keyword evidence="6 10" id="KW-0157">Chromophore</keyword>
<dbReference type="EC" id="4.1.99.3" evidence="2"/>
<accession>A0A1Q8ZNN4</accession>
<dbReference type="PROSITE" id="PS51645">
    <property type="entry name" value="PHR_CRY_ALPHA_BETA"/>
    <property type="match status" value="1"/>
</dbReference>
<evidence type="ECO:0000256" key="5">
    <source>
        <dbReference type="ARBA" id="ARBA00022827"/>
    </source>
</evidence>
<dbReference type="PROSITE" id="PS00394">
    <property type="entry name" value="DNA_PHOTOLYASES_1_1"/>
    <property type="match status" value="1"/>
</dbReference>
<dbReference type="GO" id="GO:0003677">
    <property type="term" value="F:DNA binding"/>
    <property type="evidence" value="ECO:0007669"/>
    <property type="project" value="TreeGrafter"/>
</dbReference>